<feature type="transmembrane region" description="Helical" evidence="6">
    <location>
        <begin position="183"/>
        <end position="201"/>
    </location>
</feature>
<feature type="transmembrane region" description="Helical" evidence="6">
    <location>
        <begin position="74"/>
        <end position="92"/>
    </location>
</feature>
<comment type="caution">
    <text evidence="7">The sequence shown here is derived from an EMBL/GenBank/DDBJ whole genome shotgun (WGS) entry which is preliminary data.</text>
</comment>
<proteinExistence type="predicted"/>
<dbReference type="PANTHER" id="PTHR30086">
    <property type="entry name" value="ARGININE EXPORTER PROTEIN ARGO"/>
    <property type="match status" value="1"/>
</dbReference>
<dbReference type="GO" id="GO:0005886">
    <property type="term" value="C:plasma membrane"/>
    <property type="evidence" value="ECO:0007669"/>
    <property type="project" value="UniProtKB-SubCell"/>
</dbReference>
<protein>
    <submittedName>
        <fullName evidence="7">L-lysine exporter family protein LysE/ArgO</fullName>
    </submittedName>
</protein>
<reference evidence="7 8" key="1">
    <citation type="submission" date="2019-06" db="EMBL/GenBank/DDBJ databases">
        <title>Sequencing the genomes of 1000 actinobacteria strains.</title>
        <authorList>
            <person name="Klenk H.-P."/>
        </authorList>
    </citation>
    <scope>NUCLEOTIDE SEQUENCE [LARGE SCALE GENOMIC DNA]</scope>
    <source>
        <strain evidence="7 8">DSM 19560</strain>
    </source>
</reference>
<keyword evidence="2" id="KW-1003">Cell membrane</keyword>
<evidence type="ECO:0000256" key="1">
    <source>
        <dbReference type="ARBA" id="ARBA00004651"/>
    </source>
</evidence>
<dbReference type="Proteomes" id="UP000318297">
    <property type="component" value="Unassembled WGS sequence"/>
</dbReference>
<feature type="transmembrane region" description="Helical" evidence="6">
    <location>
        <begin position="147"/>
        <end position="171"/>
    </location>
</feature>
<accession>A0A561DWX2</accession>
<evidence type="ECO:0000256" key="5">
    <source>
        <dbReference type="ARBA" id="ARBA00023136"/>
    </source>
</evidence>
<evidence type="ECO:0000256" key="3">
    <source>
        <dbReference type="ARBA" id="ARBA00022692"/>
    </source>
</evidence>
<dbReference type="Pfam" id="PF01810">
    <property type="entry name" value="LysE"/>
    <property type="match status" value="1"/>
</dbReference>
<feature type="transmembrane region" description="Helical" evidence="6">
    <location>
        <begin position="37"/>
        <end position="62"/>
    </location>
</feature>
<keyword evidence="5 6" id="KW-0472">Membrane</keyword>
<dbReference type="PANTHER" id="PTHR30086:SF20">
    <property type="entry name" value="ARGININE EXPORTER PROTEIN ARGO-RELATED"/>
    <property type="match status" value="1"/>
</dbReference>
<evidence type="ECO:0000313" key="7">
    <source>
        <dbReference type="EMBL" id="TWE07830.1"/>
    </source>
</evidence>
<organism evidence="7 8">
    <name type="scientific">Rudaeicoccus suwonensis</name>
    <dbReference type="NCBI Taxonomy" id="657409"/>
    <lineage>
        <taxon>Bacteria</taxon>
        <taxon>Bacillati</taxon>
        <taxon>Actinomycetota</taxon>
        <taxon>Actinomycetes</taxon>
        <taxon>Micrococcales</taxon>
        <taxon>Dermacoccaceae</taxon>
        <taxon>Rudaeicoccus</taxon>
    </lineage>
</organism>
<dbReference type="OrthoDB" id="5638726at2"/>
<name>A0A561DWX2_9MICO</name>
<dbReference type="EMBL" id="VIVQ01000004">
    <property type="protein sequence ID" value="TWE07830.1"/>
    <property type="molecule type" value="Genomic_DNA"/>
</dbReference>
<dbReference type="RefSeq" id="WP_145230241.1">
    <property type="nucleotide sequence ID" value="NZ_VIVQ01000004.1"/>
</dbReference>
<gene>
    <name evidence="7" type="ORF">BKA23_3194</name>
</gene>
<dbReference type="GO" id="GO:0015171">
    <property type="term" value="F:amino acid transmembrane transporter activity"/>
    <property type="evidence" value="ECO:0007669"/>
    <property type="project" value="TreeGrafter"/>
</dbReference>
<comment type="subcellular location">
    <subcellularLocation>
        <location evidence="1">Cell membrane</location>
        <topology evidence="1">Multi-pass membrane protein</topology>
    </subcellularLocation>
</comment>
<evidence type="ECO:0000313" key="8">
    <source>
        <dbReference type="Proteomes" id="UP000318297"/>
    </source>
</evidence>
<keyword evidence="3 6" id="KW-0812">Transmembrane</keyword>
<keyword evidence="4 6" id="KW-1133">Transmembrane helix</keyword>
<evidence type="ECO:0000256" key="6">
    <source>
        <dbReference type="SAM" id="Phobius"/>
    </source>
</evidence>
<evidence type="ECO:0000256" key="4">
    <source>
        <dbReference type="ARBA" id="ARBA00022989"/>
    </source>
</evidence>
<dbReference type="AlphaFoldDB" id="A0A561DWX2"/>
<sequence>MIAAAVAGFLTGLSLILPIGAQNAHVLRQGMLRAHTGSVVVVCAASDLVLIAVGAAGVGTAVEHAGWLLEAARWFGVAFLTWYAIGALRRAAGTEHLVAAEEVATSRRRVVGRTLALTWLNPHVYLDTVLLLGSLAATHTDVAGGQWWFAAGAGVASIAWFTTLGFGSRALSPLLARPNSWRVLEVFVAATMLFVAVRLALE</sequence>
<evidence type="ECO:0000256" key="2">
    <source>
        <dbReference type="ARBA" id="ARBA00022475"/>
    </source>
</evidence>
<keyword evidence="8" id="KW-1185">Reference proteome</keyword>
<dbReference type="InterPro" id="IPR001123">
    <property type="entry name" value="LeuE-type"/>
</dbReference>